<keyword evidence="1" id="KW-0472">Membrane</keyword>
<reference evidence="3 4" key="1">
    <citation type="journal article" date="2020" name="ISME J.">
        <title>Uncovering the hidden diversity of litter-decomposition mechanisms in mushroom-forming fungi.</title>
        <authorList>
            <person name="Floudas D."/>
            <person name="Bentzer J."/>
            <person name="Ahren D."/>
            <person name="Johansson T."/>
            <person name="Persson P."/>
            <person name="Tunlid A."/>
        </authorList>
    </citation>
    <scope>NUCLEOTIDE SEQUENCE [LARGE SCALE GENOMIC DNA]</scope>
    <source>
        <strain evidence="3 4">CBS 101986</strain>
    </source>
</reference>
<feature type="transmembrane region" description="Helical" evidence="1">
    <location>
        <begin position="372"/>
        <end position="397"/>
    </location>
</feature>
<proteinExistence type="predicted"/>
<evidence type="ECO:0000313" key="4">
    <source>
        <dbReference type="Proteomes" id="UP000567179"/>
    </source>
</evidence>
<dbReference type="EMBL" id="JAACJJ010000031">
    <property type="protein sequence ID" value="KAF5318119.1"/>
    <property type="molecule type" value="Genomic_DNA"/>
</dbReference>
<keyword evidence="1" id="KW-0812">Transmembrane</keyword>
<feature type="transmembrane region" description="Helical" evidence="1">
    <location>
        <begin position="246"/>
        <end position="264"/>
    </location>
</feature>
<comment type="caution">
    <text evidence="3">The sequence shown here is derived from an EMBL/GenBank/DDBJ whole genome shotgun (WGS) entry which is preliminary data.</text>
</comment>
<protein>
    <submittedName>
        <fullName evidence="3">Uncharacterized protein</fullName>
    </submittedName>
</protein>
<feature type="transmembrane region" description="Helical" evidence="1">
    <location>
        <begin position="465"/>
        <end position="490"/>
    </location>
</feature>
<feature type="transmembrane region" description="Helical" evidence="1">
    <location>
        <begin position="121"/>
        <end position="139"/>
    </location>
</feature>
<dbReference type="AlphaFoldDB" id="A0A8H5EZH8"/>
<feature type="signal peptide" evidence="2">
    <location>
        <begin position="1"/>
        <end position="18"/>
    </location>
</feature>
<keyword evidence="1" id="KW-1133">Transmembrane helix</keyword>
<organism evidence="3 4">
    <name type="scientific">Psilocybe cf. subviscida</name>
    <dbReference type="NCBI Taxonomy" id="2480587"/>
    <lineage>
        <taxon>Eukaryota</taxon>
        <taxon>Fungi</taxon>
        <taxon>Dikarya</taxon>
        <taxon>Basidiomycota</taxon>
        <taxon>Agaricomycotina</taxon>
        <taxon>Agaricomycetes</taxon>
        <taxon>Agaricomycetidae</taxon>
        <taxon>Agaricales</taxon>
        <taxon>Agaricineae</taxon>
        <taxon>Strophariaceae</taxon>
        <taxon>Psilocybe</taxon>
    </lineage>
</organism>
<dbReference type="PANTHER" id="PTHR35043">
    <property type="entry name" value="TRANSCRIPTION FACTOR DOMAIN-CONTAINING PROTEIN"/>
    <property type="match status" value="1"/>
</dbReference>
<name>A0A8H5EZH8_9AGAR</name>
<sequence length="510" mass="56862">MSILLLGMLYSSWAMGMAQPLQPSPQAHHSPLVTRLISNATVTCVLNGIDYFVSSPSPDGITCESILRDATISVANSANGRTVTGIVWSCLATVFACTWVSVHPNIPHPDATEWQIRRHRFLVMICGLIAPEIIVLWALRQWMGSRFLVKKVKEQNIRGFTAVHGHFMQMGGFMLYLKGARAGVIEDYNQLVSCIKDWKFTLPTAEEIQDRSKGDGLSKALVLGQTGWFVAQCLSRWIAGLAITEMELVTLAFAALNGIIYFLWWNKPLDVRYAIQVVRQTGDDGTDTDDHTYSSRNAFTTTTISAESFRDSGWKVRIGDDLQGMRRLVANSRIGRLLPGLKPCLSPEDEEPADGRLRISLLHSNCDPHDTFAATAVASAIGILFGAVHCIAWNFHFLSQHERTLWRTWSIIITTMPVVLFTKSAISYLFMRRVVDVADFRSSLDTSWISRALLGIIKQISRPSIWATVLLVPVYVAARVGLLVQALVALRDLQPAERAQVQWVNFLPHL</sequence>
<feature type="chain" id="PRO_5034277853" evidence="2">
    <location>
        <begin position="19"/>
        <end position="510"/>
    </location>
</feature>
<keyword evidence="4" id="KW-1185">Reference proteome</keyword>
<dbReference type="Proteomes" id="UP000567179">
    <property type="component" value="Unassembled WGS sequence"/>
</dbReference>
<keyword evidence="2" id="KW-0732">Signal</keyword>
<evidence type="ECO:0000256" key="1">
    <source>
        <dbReference type="SAM" id="Phobius"/>
    </source>
</evidence>
<accession>A0A8H5EZH8</accession>
<dbReference type="OrthoDB" id="9451547at2759"/>
<gene>
    <name evidence="3" type="ORF">D9619_012246</name>
</gene>
<evidence type="ECO:0000256" key="2">
    <source>
        <dbReference type="SAM" id="SignalP"/>
    </source>
</evidence>
<dbReference type="PANTHER" id="PTHR35043:SF7">
    <property type="entry name" value="TRANSCRIPTION FACTOR DOMAIN-CONTAINING PROTEIN"/>
    <property type="match status" value="1"/>
</dbReference>
<evidence type="ECO:0000313" key="3">
    <source>
        <dbReference type="EMBL" id="KAF5318119.1"/>
    </source>
</evidence>
<feature type="transmembrane region" description="Helical" evidence="1">
    <location>
        <begin position="409"/>
        <end position="431"/>
    </location>
</feature>